<keyword evidence="1" id="KW-0812">Transmembrane</keyword>
<dbReference type="Pfam" id="PF10756">
    <property type="entry name" value="bPH_6"/>
    <property type="match status" value="1"/>
</dbReference>
<dbReference type="EMBL" id="CP002329">
    <property type="protein sequence ID" value="AEF36283.1"/>
    <property type="molecule type" value="Genomic_DNA"/>
</dbReference>
<dbReference type="STRING" id="875328.JDM601_2283"/>
<dbReference type="KEGG" id="mjd:JDM601_2283"/>
<keyword evidence="1" id="KW-0472">Membrane</keyword>
<dbReference type="Proteomes" id="UP000009224">
    <property type="component" value="Chromosome"/>
</dbReference>
<feature type="transmembrane region" description="Helical" evidence="1">
    <location>
        <begin position="21"/>
        <end position="43"/>
    </location>
</feature>
<evidence type="ECO:0000313" key="3">
    <source>
        <dbReference type="EMBL" id="AEF36283.1"/>
    </source>
</evidence>
<feature type="domain" description="Low molecular weight protein antigen 6 PH" evidence="2">
    <location>
        <begin position="74"/>
        <end position="143"/>
    </location>
</feature>
<evidence type="ECO:0000313" key="4">
    <source>
        <dbReference type="Proteomes" id="UP000009224"/>
    </source>
</evidence>
<organism evidence="3 4">
    <name type="scientific">Mycolicibacter sinensis (strain JDM601)</name>
    <name type="common">Mycobacterium sinense</name>
    <dbReference type="NCBI Taxonomy" id="875328"/>
    <lineage>
        <taxon>Bacteria</taxon>
        <taxon>Bacillati</taxon>
        <taxon>Actinomycetota</taxon>
        <taxon>Actinomycetes</taxon>
        <taxon>Mycobacteriales</taxon>
        <taxon>Mycobacteriaceae</taxon>
        <taxon>Mycolicibacter</taxon>
    </lineage>
</organism>
<name>F5YUQ2_MYCSD</name>
<keyword evidence="4" id="KW-1185">Reference proteome</keyword>
<protein>
    <recommendedName>
        <fullName evidence="2">Low molecular weight protein antigen 6 PH domain-containing protein</fullName>
    </recommendedName>
</protein>
<accession>F5YUQ2</accession>
<dbReference type="InterPro" id="IPR019692">
    <property type="entry name" value="CFP-6_PH"/>
</dbReference>
<sequence>MMARSGSAQWDLEVRPRLMRIGLWSAAILIVAIHVVVSFLLTIRSSGVIFRTYDRVAVVVLGIIVAGSLLVWTRARVRAGESGVSVRNGLGDRLIPWSDVLGVSFPPGKRWARLELPDDEYIPLVAIQSADKEAAVEAMRTLRILVARYRPPGEKSPATGRSPQ</sequence>
<evidence type="ECO:0000259" key="2">
    <source>
        <dbReference type="Pfam" id="PF10756"/>
    </source>
</evidence>
<reference evidence="3 4" key="1">
    <citation type="journal article" date="2011" name="J. Bacteriol.">
        <title>Complete genome sequence of a novel clinical isolate, the nontuberculous Mycobacterium strain JDM601.</title>
        <authorList>
            <person name="Zhang Z.Y."/>
            <person name="Sun Z.Q."/>
            <person name="Wang Z.L."/>
            <person name="Wen Z.L."/>
            <person name="Sun Q.W."/>
            <person name="Zhu Z.Q."/>
            <person name="Song Y.Z."/>
            <person name="Zhao J.W."/>
            <person name="Wang H.H."/>
            <person name="Zhang S.L."/>
            <person name="Guo X.K."/>
        </authorList>
    </citation>
    <scope>NUCLEOTIDE SEQUENCE [LARGE SCALE GENOMIC DNA]</scope>
    <source>
        <strain evidence="3 4">JDM601</strain>
    </source>
</reference>
<dbReference type="AlphaFoldDB" id="F5YUQ2"/>
<proteinExistence type="predicted"/>
<dbReference type="eggNOG" id="ENOG50331K6">
    <property type="taxonomic scope" value="Bacteria"/>
</dbReference>
<feature type="transmembrane region" description="Helical" evidence="1">
    <location>
        <begin position="55"/>
        <end position="72"/>
    </location>
</feature>
<evidence type="ECO:0000256" key="1">
    <source>
        <dbReference type="SAM" id="Phobius"/>
    </source>
</evidence>
<dbReference type="HOGENOM" id="CLU_110740_1_0_11"/>
<keyword evidence="1" id="KW-1133">Transmembrane helix</keyword>
<gene>
    <name evidence="3" type="ordered locus">JDM601_2283</name>
</gene>